<protein>
    <submittedName>
        <fullName evidence="1">Uncharacterized protein</fullName>
    </submittedName>
</protein>
<reference evidence="2" key="1">
    <citation type="journal article" date="2019" name="Int. J. Syst. Evol. Microbiol.">
        <title>The Global Catalogue of Microorganisms (GCM) 10K type strain sequencing project: providing services to taxonomists for standard genome sequencing and annotation.</title>
        <authorList>
            <consortium name="The Broad Institute Genomics Platform"/>
            <consortium name="The Broad Institute Genome Sequencing Center for Infectious Disease"/>
            <person name="Wu L."/>
            <person name="Ma J."/>
        </authorList>
    </citation>
    <scope>NUCLEOTIDE SEQUENCE [LARGE SCALE GENOMIC DNA]</scope>
    <source>
        <strain evidence="2">JCM 14370</strain>
    </source>
</reference>
<name>A0ABQ2D2W0_9DEIO</name>
<dbReference type="Proteomes" id="UP000632222">
    <property type="component" value="Unassembled WGS sequence"/>
</dbReference>
<proteinExistence type="predicted"/>
<gene>
    <name evidence="1" type="ORF">GCM10008938_32470</name>
</gene>
<keyword evidence="2" id="KW-1185">Reference proteome</keyword>
<accession>A0ABQ2D2W0</accession>
<evidence type="ECO:0000313" key="1">
    <source>
        <dbReference type="EMBL" id="GGJ43678.1"/>
    </source>
</evidence>
<organism evidence="1 2">
    <name type="scientific">Deinococcus roseus</name>
    <dbReference type="NCBI Taxonomy" id="392414"/>
    <lineage>
        <taxon>Bacteria</taxon>
        <taxon>Thermotogati</taxon>
        <taxon>Deinococcota</taxon>
        <taxon>Deinococci</taxon>
        <taxon>Deinococcales</taxon>
        <taxon>Deinococcaceae</taxon>
        <taxon>Deinococcus</taxon>
    </lineage>
</organism>
<comment type="caution">
    <text evidence="1">The sequence shown here is derived from an EMBL/GenBank/DDBJ whole genome shotgun (WGS) entry which is preliminary data.</text>
</comment>
<evidence type="ECO:0000313" key="2">
    <source>
        <dbReference type="Proteomes" id="UP000632222"/>
    </source>
</evidence>
<dbReference type="RefSeq" id="WP_189004207.1">
    <property type="nucleotide sequence ID" value="NZ_BMOD01000013.1"/>
</dbReference>
<sequence>MLPNRMIHRTEMENWNALCDCDLPLLEEDLCARPSLPSLGGLLLSWIRGMFQKRISALPPVSSSTK</sequence>
<dbReference type="EMBL" id="BMOD01000013">
    <property type="protein sequence ID" value="GGJ43678.1"/>
    <property type="molecule type" value="Genomic_DNA"/>
</dbReference>